<feature type="compositionally biased region" description="Basic residues" evidence="1">
    <location>
        <begin position="60"/>
        <end position="78"/>
    </location>
</feature>
<accession>Q64AZ7</accession>
<reference evidence="2" key="1">
    <citation type="journal article" date="2004" name="Science">
        <title>Reverse methanogenesis: testing the hypothesis with environmental genomics.</title>
        <authorList>
            <person name="Hallam S.J."/>
            <person name="Putnam N."/>
            <person name="Preston C.M."/>
            <person name="Detter J.C."/>
            <person name="Rokhsar D."/>
            <person name="Richardson P.M."/>
            <person name="DeLong E.F."/>
        </authorList>
    </citation>
    <scope>NUCLEOTIDE SEQUENCE</scope>
</reference>
<name>Q64AZ7_UNCAG</name>
<sequence>MNDLSLCEECAGKLDRDLIRQLDWDYSVTAFGVPASKLEELRGQVVAQYGKELEFIAPKEKKKKKNHRHKKKGSGKIR</sequence>
<dbReference type="AlphaFoldDB" id="Q64AZ7"/>
<evidence type="ECO:0000256" key="1">
    <source>
        <dbReference type="SAM" id="MobiDB-lite"/>
    </source>
</evidence>
<evidence type="ECO:0000313" key="2">
    <source>
        <dbReference type="EMBL" id="AAU83430.1"/>
    </source>
</evidence>
<proteinExistence type="predicted"/>
<protein>
    <submittedName>
        <fullName evidence="2">Uncharacterized protein</fullName>
    </submittedName>
</protein>
<organism evidence="2">
    <name type="scientific">Uncultured archaeon GZfos26G2</name>
    <dbReference type="NCBI Taxonomy" id="3386331"/>
    <lineage>
        <taxon>Archaea</taxon>
        <taxon>Methanobacteriati</taxon>
        <taxon>Methanobacteriota</taxon>
        <taxon>Stenosarchaea group</taxon>
        <taxon>Methanomicrobia</taxon>
        <taxon>Candidatus Methanophagales</taxon>
        <taxon>Candidatus Methanophagaceae</taxon>
        <taxon>Candidatus Methanophaga</taxon>
    </lineage>
</organism>
<reference evidence="2" key="2">
    <citation type="submission" date="2004-08" db="EMBL/GenBank/DDBJ databases">
        <authorList>
            <person name="Putnam N."/>
            <person name="Detter J.C."/>
            <person name="Richardson P.M."/>
            <person name="Rokhsar D."/>
        </authorList>
    </citation>
    <scope>NUCLEOTIDE SEQUENCE</scope>
</reference>
<gene>
    <name evidence="2" type="ORF">GZ28B8_26</name>
</gene>
<feature type="region of interest" description="Disordered" evidence="1">
    <location>
        <begin position="58"/>
        <end position="78"/>
    </location>
</feature>
<dbReference type="EMBL" id="AY714849">
    <property type="protein sequence ID" value="AAU83430.1"/>
    <property type="molecule type" value="Genomic_DNA"/>
</dbReference>